<dbReference type="SMART" id="SM00385">
    <property type="entry name" value="CYCLIN"/>
    <property type="match status" value="1"/>
</dbReference>
<dbReference type="InterPro" id="IPR011047">
    <property type="entry name" value="Quinoprotein_ADH-like_sf"/>
</dbReference>
<dbReference type="PROSITE" id="PS00292">
    <property type="entry name" value="CYCLINS"/>
    <property type="match status" value="1"/>
</dbReference>
<dbReference type="InterPro" id="IPR013763">
    <property type="entry name" value="Cyclin-like_dom"/>
</dbReference>
<evidence type="ECO:0000256" key="3">
    <source>
        <dbReference type="ARBA" id="ARBA00023127"/>
    </source>
</evidence>
<dbReference type="EMBL" id="MUNK01000068">
    <property type="protein sequence ID" value="OTA33886.1"/>
    <property type="molecule type" value="Genomic_DNA"/>
</dbReference>
<dbReference type="InParanoid" id="A0A1Z5TD07"/>
<feature type="domain" description="Cyclin-like" evidence="6">
    <location>
        <begin position="102"/>
        <end position="188"/>
    </location>
</feature>
<dbReference type="GO" id="GO:0016538">
    <property type="term" value="F:cyclin-dependent protein serine/threonine kinase regulator activity"/>
    <property type="evidence" value="ECO:0007669"/>
    <property type="project" value="UniProtKB-ARBA"/>
</dbReference>
<keyword evidence="2" id="KW-0132">Cell division</keyword>
<dbReference type="Pfam" id="PF00134">
    <property type="entry name" value="Cyclin_N"/>
    <property type="match status" value="1"/>
</dbReference>
<dbReference type="FunCoup" id="A0A1Z5TD07">
    <property type="interactions" value="1604"/>
</dbReference>
<dbReference type="GO" id="GO:0000462">
    <property type="term" value="P:maturation of SSU-rRNA from tricistronic rRNA transcript (SSU-rRNA, 5.8S rRNA, LSU-rRNA)"/>
    <property type="evidence" value="ECO:0007669"/>
    <property type="project" value="InterPro"/>
</dbReference>
<dbReference type="AlphaFoldDB" id="A0A1Z5TD07"/>
<dbReference type="GO" id="GO:0051301">
    <property type="term" value="P:cell division"/>
    <property type="evidence" value="ECO:0007669"/>
    <property type="project" value="UniProtKB-KW"/>
</dbReference>
<dbReference type="STRING" id="1157616.A0A1Z5TD07"/>
<comment type="similarity">
    <text evidence="1">Belongs to the cyclin family.</text>
</comment>
<evidence type="ECO:0000256" key="5">
    <source>
        <dbReference type="SAM" id="MobiDB-lite"/>
    </source>
</evidence>
<organism evidence="7 8">
    <name type="scientific">Hortaea werneckii EXF-2000</name>
    <dbReference type="NCBI Taxonomy" id="1157616"/>
    <lineage>
        <taxon>Eukaryota</taxon>
        <taxon>Fungi</taxon>
        <taxon>Dikarya</taxon>
        <taxon>Ascomycota</taxon>
        <taxon>Pezizomycotina</taxon>
        <taxon>Dothideomycetes</taxon>
        <taxon>Dothideomycetidae</taxon>
        <taxon>Mycosphaerellales</taxon>
        <taxon>Teratosphaeriaceae</taxon>
        <taxon>Hortaea</taxon>
    </lineage>
</organism>
<keyword evidence="4" id="KW-0131">Cell cycle</keyword>
<dbReference type="GO" id="GO:0030686">
    <property type="term" value="C:90S preribosome"/>
    <property type="evidence" value="ECO:0007669"/>
    <property type="project" value="InterPro"/>
</dbReference>
<comment type="caution">
    <text evidence="7">The sequence shown here is derived from an EMBL/GenBank/DDBJ whole genome shotgun (WGS) entry which is preliminary data.</text>
</comment>
<keyword evidence="8" id="KW-1185">Reference proteome</keyword>
<accession>A0A1Z5TD07</accession>
<feature type="compositionally biased region" description="Acidic residues" evidence="5">
    <location>
        <begin position="851"/>
        <end position="866"/>
    </location>
</feature>
<dbReference type="InterPro" id="IPR036915">
    <property type="entry name" value="Cyclin-like_sf"/>
</dbReference>
<dbReference type="InterPro" id="IPR046351">
    <property type="entry name" value="UTP4"/>
</dbReference>
<dbReference type="InterPro" id="IPR001680">
    <property type="entry name" value="WD40_rpt"/>
</dbReference>
<evidence type="ECO:0000256" key="4">
    <source>
        <dbReference type="ARBA" id="ARBA00023306"/>
    </source>
</evidence>
<dbReference type="Pfam" id="PF00400">
    <property type="entry name" value="WD40"/>
    <property type="match status" value="2"/>
</dbReference>
<name>A0A1Z5TD07_HORWE</name>
<dbReference type="PANTHER" id="PTHR44163:SF1">
    <property type="entry name" value="U3 SMALL NUCLEOLAR RNA-ASSOCIATED PROTEIN 4 HOMOLOG"/>
    <property type="match status" value="1"/>
</dbReference>
<dbReference type="SUPFAM" id="SSF50998">
    <property type="entry name" value="Quinoprotein alcohol dehydrogenase-like"/>
    <property type="match status" value="1"/>
</dbReference>
<evidence type="ECO:0000259" key="6">
    <source>
        <dbReference type="SMART" id="SM00385"/>
    </source>
</evidence>
<dbReference type="SMART" id="SM00320">
    <property type="entry name" value="WD40"/>
    <property type="match status" value="6"/>
</dbReference>
<dbReference type="Gene3D" id="2.130.10.10">
    <property type="entry name" value="YVTN repeat-like/Quinoprotein amine dehydrogenase"/>
    <property type="match status" value="2"/>
</dbReference>
<dbReference type="PANTHER" id="PTHR44163">
    <property type="entry name" value="U3 SMALL NUCLEOLAR RNA-ASSOCIATED PROTEIN 4 HOMOLOG"/>
    <property type="match status" value="1"/>
</dbReference>
<feature type="region of interest" description="Disordered" evidence="5">
    <location>
        <begin position="836"/>
        <end position="866"/>
    </location>
</feature>
<dbReference type="GO" id="GO:0034455">
    <property type="term" value="C:t-UTP complex"/>
    <property type="evidence" value="ECO:0007669"/>
    <property type="project" value="TreeGrafter"/>
</dbReference>
<dbReference type="GO" id="GO:0003723">
    <property type="term" value="F:RNA binding"/>
    <property type="evidence" value="ECO:0007669"/>
    <property type="project" value="TreeGrafter"/>
</dbReference>
<dbReference type="InterPro" id="IPR048258">
    <property type="entry name" value="Cyclins_cyclin-box"/>
</dbReference>
<keyword evidence="3" id="KW-0195">Cyclin</keyword>
<reference evidence="7 8" key="1">
    <citation type="submission" date="2017-01" db="EMBL/GenBank/DDBJ databases">
        <title>The recent genome duplication of the halophilic yeast Hortaea werneckii: insights from long-read sequencing.</title>
        <authorList>
            <person name="Sinha S."/>
            <person name="Flibotte S."/>
            <person name="Neira M."/>
            <person name="Lenassi M."/>
            <person name="Gostincar C."/>
            <person name="Stajich J.E."/>
            <person name="Nislow C.E."/>
        </authorList>
    </citation>
    <scope>NUCLEOTIDE SEQUENCE [LARGE SCALE GENOMIC DNA]</scope>
    <source>
        <strain evidence="7 8">EXF-2000</strain>
    </source>
</reference>
<dbReference type="OrthoDB" id="5590282at2759"/>
<evidence type="ECO:0000313" key="8">
    <source>
        <dbReference type="Proteomes" id="UP000194280"/>
    </source>
</evidence>
<dbReference type="CDD" id="cd20559">
    <property type="entry name" value="CYCLIN_ScCLN_like"/>
    <property type="match status" value="1"/>
</dbReference>
<evidence type="ECO:0000313" key="7">
    <source>
        <dbReference type="EMBL" id="OTA33886.1"/>
    </source>
</evidence>
<proteinExistence type="inferred from homology"/>
<evidence type="ECO:0000256" key="1">
    <source>
        <dbReference type="ARBA" id="ARBA00008742"/>
    </source>
</evidence>
<dbReference type="GO" id="GO:0044843">
    <property type="term" value="P:cell cycle G1/S phase transition"/>
    <property type="evidence" value="ECO:0007669"/>
    <property type="project" value="UniProtKB-ARBA"/>
</dbReference>
<dbReference type="Proteomes" id="UP000194280">
    <property type="component" value="Unassembled WGS sequence"/>
</dbReference>
<dbReference type="VEuPathDB" id="FungiDB:BTJ68_05776"/>
<dbReference type="GO" id="GO:0051726">
    <property type="term" value="P:regulation of cell cycle"/>
    <property type="evidence" value="ECO:0007669"/>
    <property type="project" value="UniProtKB-ARBA"/>
</dbReference>
<dbReference type="FunFam" id="1.10.472.10:FF:000010">
    <property type="entry name" value="G1/S-specific cyclin Cln1"/>
    <property type="match status" value="1"/>
</dbReference>
<evidence type="ECO:0000256" key="2">
    <source>
        <dbReference type="ARBA" id="ARBA00022618"/>
    </source>
</evidence>
<protein>
    <recommendedName>
        <fullName evidence="6">Cyclin-like domain-containing protein</fullName>
    </recommendedName>
</protein>
<dbReference type="CDD" id="cd20537">
    <property type="entry name" value="CYCLIN_CCNO-like_rpt2"/>
    <property type="match status" value="1"/>
</dbReference>
<dbReference type="SUPFAM" id="SSF47954">
    <property type="entry name" value="Cyclin-like"/>
    <property type="match status" value="2"/>
</dbReference>
<dbReference type="InterPro" id="IPR015943">
    <property type="entry name" value="WD40/YVTN_repeat-like_dom_sf"/>
</dbReference>
<feature type="compositionally biased region" description="Basic and acidic residues" evidence="5">
    <location>
        <begin position="836"/>
        <end position="850"/>
    </location>
</feature>
<dbReference type="GO" id="GO:0032040">
    <property type="term" value="C:small-subunit processome"/>
    <property type="evidence" value="ECO:0007669"/>
    <property type="project" value="TreeGrafter"/>
</dbReference>
<feature type="region of interest" description="Disordered" evidence="5">
    <location>
        <begin position="1011"/>
        <end position="1104"/>
    </location>
</feature>
<dbReference type="Gene3D" id="1.10.472.10">
    <property type="entry name" value="Cyclin-like"/>
    <property type="match status" value="2"/>
</dbReference>
<gene>
    <name evidence="7" type="ORF">BTJ68_05776</name>
</gene>
<sequence>MAYQQPPQPFPAYGYCDSYFVESHENDDGIFARAAIERERARGVAKLRQKALAEELSRATAEEYQEDVLDHMEYMESETMPDIQSIEIQTEIQWFMRPYLLDFLLEAHHAFQLLPETLHLAVNLLDRYCSRRVVYKRHYQLVGCAALLIAAKYGDRKERVPTIRELKSMCCSLYDDDMFTQMEWHVLQTLNWIVGHPTVTSFLQLALTEVSFDPELEHMSWYITELALYHKEFIPPRFSDWSARYEPQVVLNLSNYLSQPSQALRRKYASPQLSSVSNTIEMFLQRQAMLAQRGTQAPANDVPTMEIDSAPAANVYLTPSTPQKPGYPSVPTGVLTPPITPDKDYCGNTGYGMNQGLMPRVNACTPTPPPSAEQQQQMHFIAQAPQPHEVWCFASQPRWKAQKKDEEARSQDIVAGCGDGALVLLSTADDDLQFKRNLARVSGKKARCMCITYQKPEVVVAGFADSMIRIYDTRNGSQLRQMSLGTGLSGAPKTALVWQVKILPNGDIVSGDSNGEVRIWDGKHYALSRRLTGHDSDCLDLITSSDGKTIFSGSLDGKMAVYRQSANDGGRNSWAKSSHRRMHNGEVKAMAAFDSSRMSVVISGGSDMAPVATPLREYGKENVRFLPTLPQEPQVTSAPKARLLVCWWEKSVLIWRIARLPGADSSLDAERPRKLVAKLTLDTKDSVRSASVSGDGKLLAVSTSTALKVFQLKRRLDTESLAVRKVDLPKSLATLGGRMLSFSPDGKWLASVTPNSEVHVARFAAEPDQPKRLRCLSQTVELERRHRQAQSSAYEQYDRAISRMAWAPDSSVLVVGDLSGFLDSWVLEGHEDSTAPAIDRAKHDSDKGSDDDMSDSSSDSSDDDDEDVIYFGQHWADNPAGNLLPKLESAPLVMNFRPQKGAAKTVNGNPGVHSTRHNPHAHSHELPTGQHMLWVLTSRHQMHELDVLAGRLSEWSKRNPTAALPEDFTRIKDRAIGAVWDEPRERVWIHGNSWVFMLDTTKDLADAESAQLLKRRRRRRSEPDDEMTRKKHKGTSGAGDKVDVSRRDGAIDSVKRQDNGRWTEIDMTPKRKSAIEDDDDDEEGLQLTRLRSSGDEDGEAAQLEGEMEAKKNWWLTFKYRPILGMVRLEDERSGDQDVPLEVAIVERPIRYR</sequence>
<dbReference type="InterPro" id="IPR006671">
    <property type="entry name" value="Cyclin_N"/>
</dbReference>
<feature type="compositionally biased region" description="Basic and acidic residues" evidence="5">
    <location>
        <begin position="1040"/>
        <end position="1075"/>
    </location>
</feature>